<feature type="transmembrane region" description="Helical" evidence="1">
    <location>
        <begin position="554"/>
        <end position="576"/>
    </location>
</feature>
<keyword evidence="1" id="KW-0812">Transmembrane</keyword>
<organism evidence="4 5">
    <name type="scientific">Paenibacillus peoriae</name>
    <dbReference type="NCBI Taxonomy" id="59893"/>
    <lineage>
        <taxon>Bacteria</taxon>
        <taxon>Bacillati</taxon>
        <taxon>Bacillota</taxon>
        <taxon>Bacilli</taxon>
        <taxon>Bacillales</taxon>
        <taxon>Paenibacillaceae</taxon>
        <taxon>Paenibacillus</taxon>
    </lineage>
</organism>
<evidence type="ECO:0000256" key="2">
    <source>
        <dbReference type="SAM" id="SignalP"/>
    </source>
</evidence>
<proteinExistence type="predicted"/>
<gene>
    <name evidence="4" type="ORF">IAQ67_18860</name>
</gene>
<evidence type="ECO:0000256" key="1">
    <source>
        <dbReference type="SAM" id="Phobius"/>
    </source>
</evidence>
<dbReference type="PANTHER" id="PTHR46825">
    <property type="entry name" value="D-ALANYL-D-ALANINE-CARBOXYPEPTIDASE/ENDOPEPTIDASE AMPH"/>
    <property type="match status" value="1"/>
</dbReference>
<dbReference type="InterPro" id="IPR001466">
    <property type="entry name" value="Beta-lactam-related"/>
</dbReference>
<evidence type="ECO:0000259" key="3">
    <source>
        <dbReference type="Pfam" id="PF00144"/>
    </source>
</evidence>
<name>A0A7H0Y4A7_9BACL</name>
<evidence type="ECO:0000313" key="5">
    <source>
        <dbReference type="Proteomes" id="UP000516384"/>
    </source>
</evidence>
<feature type="transmembrane region" description="Helical" evidence="1">
    <location>
        <begin position="620"/>
        <end position="641"/>
    </location>
</feature>
<keyword evidence="1" id="KW-0472">Membrane</keyword>
<dbReference type="InterPro" id="IPR050491">
    <property type="entry name" value="AmpC-like"/>
</dbReference>
<accession>A0A7H0Y4A7</accession>
<keyword evidence="1" id="KW-1133">Transmembrane helix</keyword>
<feature type="transmembrane region" description="Helical" evidence="1">
    <location>
        <begin position="588"/>
        <end position="608"/>
    </location>
</feature>
<feature type="transmembrane region" description="Helical" evidence="1">
    <location>
        <begin position="508"/>
        <end position="533"/>
    </location>
</feature>
<dbReference type="PANTHER" id="PTHR46825:SF9">
    <property type="entry name" value="BETA-LACTAMASE-RELATED DOMAIN-CONTAINING PROTEIN"/>
    <property type="match status" value="1"/>
</dbReference>
<sequence>MKLKKRFASLFMLALMALIPVQAYASGSVPTTPSGIPISEIENRTDQIMKKYIGTAIPGAAVSIVKDGKIVFSKGYGYANIEKQTPMSTETTYMEAGSVSKLFTWTAVMQLVEQGKLDLNTDIRTYLPDGFLKPSFDKPITLKSLMSHTAGFEERLEKLLVHDAADLRPLKEHIAPGNQPQQIYEPGTVIAYSNYGTNLAGYIIERVSGMPFETYIQKHIFEPLDMKHSYFTQRYDLIPEVIEHKATGYSKKNGNWVAKPNVFFNDVPAGALNITSEDMAHFILAHLNMDHSLKYSLFNKNETLREMHEASYTHYPELPGNAHGFWERFAGDYRVIEHGGNTDSFSSLVSIVPDQNFGISILTNVENEMSGARSELIDLFVGGSDATPQADSTLKHSGDVAGKYRSARAVSSGILKLIPVLSNAEEVVTANGNGGITLSIPSMNIHVDYVETKPYFFERVTPGSTPYDHAGLNISRLFFLTNADGKVTQLSYGVIDDQLPISFLQTSIFSYILVGGCGIWFALGSIFGIIGWLRKLKDARKQKSTSRLPLPDSVTVIPLLGLLVIVNLIASSIQLIDDPFQPMSNFNLNIIFFWVLGLAFVPAAYLAVRKCNVSKTTLLRKVYTATLILSFLAISIFLYSYNFYFLV</sequence>
<protein>
    <submittedName>
        <fullName evidence="4">Beta-lactamase family protein</fullName>
    </submittedName>
</protein>
<reference evidence="4 5" key="1">
    <citation type="submission" date="2020-09" db="EMBL/GenBank/DDBJ databases">
        <title>Characterization of Paenibacillus peoriae strain ZF390 with broad-spectrum antimicrobial activity as a potential biocontrol agent.</title>
        <authorList>
            <person name="Li L."/>
            <person name="Zhao Y."/>
            <person name="Li B."/>
            <person name="Xie X."/>
        </authorList>
    </citation>
    <scope>NUCLEOTIDE SEQUENCE [LARGE SCALE GENOMIC DNA]</scope>
    <source>
        <strain evidence="4 5">ZF390</strain>
    </source>
</reference>
<feature type="signal peptide" evidence="2">
    <location>
        <begin position="1"/>
        <end position="25"/>
    </location>
</feature>
<dbReference type="Proteomes" id="UP000516384">
    <property type="component" value="Chromosome"/>
</dbReference>
<dbReference type="RefSeq" id="WP_190297569.1">
    <property type="nucleotide sequence ID" value="NZ_CP061172.1"/>
</dbReference>
<feature type="domain" description="Beta-lactamase-related" evidence="3">
    <location>
        <begin position="46"/>
        <end position="370"/>
    </location>
</feature>
<dbReference type="SUPFAM" id="SSF56601">
    <property type="entry name" value="beta-lactamase/transpeptidase-like"/>
    <property type="match status" value="1"/>
</dbReference>
<keyword evidence="2" id="KW-0732">Signal</keyword>
<dbReference type="Pfam" id="PF00144">
    <property type="entry name" value="Beta-lactamase"/>
    <property type="match status" value="1"/>
</dbReference>
<evidence type="ECO:0000313" key="4">
    <source>
        <dbReference type="EMBL" id="QNR65915.1"/>
    </source>
</evidence>
<dbReference type="Gene3D" id="3.40.710.10">
    <property type="entry name" value="DD-peptidase/beta-lactamase superfamily"/>
    <property type="match status" value="1"/>
</dbReference>
<dbReference type="InterPro" id="IPR012338">
    <property type="entry name" value="Beta-lactam/transpept-like"/>
</dbReference>
<dbReference type="AlphaFoldDB" id="A0A7H0Y4A7"/>
<dbReference type="EMBL" id="CP061172">
    <property type="protein sequence ID" value="QNR65915.1"/>
    <property type="molecule type" value="Genomic_DNA"/>
</dbReference>
<feature type="chain" id="PRO_5028826759" evidence="2">
    <location>
        <begin position="26"/>
        <end position="647"/>
    </location>
</feature>